<accession>C5J6P0</accession>
<protein>
    <submittedName>
        <fullName evidence="1">Uncharacterized protein</fullName>
    </submittedName>
</protein>
<evidence type="ECO:0000313" key="1">
    <source>
        <dbReference type="EMBL" id="CAT05148.1"/>
    </source>
</evidence>
<gene>
    <name evidence="1" type="ordered locus">MCJ_004470</name>
</gene>
<proteinExistence type="predicted"/>
<reference evidence="2" key="1">
    <citation type="journal article" date="2009" name="BMC Bioinformatics">
        <title>The Mycoplasma conjunctivae genome sequencing, annotation and analysis.</title>
        <authorList>
            <person name="Calderon-Copete S.P."/>
            <person name="Wigger G."/>
            <person name="Wunderlin C."/>
            <person name="Schmidheini T."/>
            <person name="Frey J."/>
            <person name="Quail M.A."/>
            <person name="Falquet L."/>
        </authorList>
    </citation>
    <scope>NUCLEOTIDE SEQUENCE [LARGE SCALE GENOMIC DNA]</scope>
    <source>
        <strain evidence="2">ATCC 25834 / NCTC 10147 / HRC/581</strain>
    </source>
</reference>
<dbReference type="HOGENOM" id="CLU_3218848_0_0_14"/>
<evidence type="ECO:0000313" key="2">
    <source>
        <dbReference type="Proteomes" id="UP000001491"/>
    </source>
</evidence>
<sequence>MNLTSRLLFNYFFVAMVDVCNPRPIIADYLKVKKLQIFFSSFLY</sequence>
<organism evidence="1 2">
    <name type="scientific">Mesomycoplasma conjunctivae (strain ATCC 25834 / NCTC 10147 / HRC/581)</name>
    <name type="common">Mycoplasma conjunctivae</name>
    <dbReference type="NCBI Taxonomy" id="572263"/>
    <lineage>
        <taxon>Bacteria</taxon>
        <taxon>Bacillati</taxon>
        <taxon>Mycoplasmatota</taxon>
        <taxon>Mycoplasmoidales</taxon>
        <taxon>Metamycoplasmataceae</taxon>
        <taxon>Mesomycoplasma</taxon>
    </lineage>
</organism>
<dbReference type="KEGG" id="mco:MCJ_004470"/>
<keyword evidence="2" id="KW-1185">Reference proteome</keyword>
<dbReference type="AlphaFoldDB" id="C5J6P0"/>
<name>C5J6P0_MESCH</name>
<dbReference type="EMBL" id="FM864216">
    <property type="protein sequence ID" value="CAT05148.1"/>
    <property type="molecule type" value="Genomic_DNA"/>
</dbReference>
<dbReference type="Proteomes" id="UP000001491">
    <property type="component" value="Chromosome"/>
</dbReference>